<dbReference type="PANTHER" id="PTHR47959">
    <property type="entry name" value="ATP-DEPENDENT RNA HELICASE RHLE-RELATED"/>
    <property type="match status" value="1"/>
</dbReference>
<dbReference type="STRING" id="441375.B6AFW5"/>
<dbReference type="Pfam" id="PF00271">
    <property type="entry name" value="Helicase_C"/>
    <property type="match status" value="1"/>
</dbReference>
<keyword evidence="3 6" id="KW-0347">Helicase</keyword>
<keyword evidence="2 6" id="KW-0378">Hydrolase</keyword>
<dbReference type="GO" id="GO:0016787">
    <property type="term" value="F:hydrolase activity"/>
    <property type="evidence" value="ECO:0007669"/>
    <property type="project" value="UniProtKB-KW"/>
</dbReference>
<keyword evidence="4 6" id="KW-0067">ATP-binding</keyword>
<dbReference type="PROSITE" id="PS00039">
    <property type="entry name" value="DEAD_ATP_HELICASE"/>
    <property type="match status" value="1"/>
</dbReference>
<evidence type="ECO:0000256" key="5">
    <source>
        <dbReference type="PROSITE-ProRule" id="PRU00552"/>
    </source>
</evidence>
<dbReference type="GeneID" id="6996491"/>
<dbReference type="SMART" id="SM00487">
    <property type="entry name" value="DEXDc"/>
    <property type="match status" value="1"/>
</dbReference>
<dbReference type="EMBL" id="DS989731">
    <property type="protein sequence ID" value="EEA07106.1"/>
    <property type="molecule type" value="Genomic_DNA"/>
</dbReference>
<feature type="domain" description="Helicase C-terminal" evidence="8">
    <location>
        <begin position="286"/>
        <end position="439"/>
    </location>
</feature>
<keyword evidence="1 6" id="KW-0547">Nucleotide-binding</keyword>
<keyword evidence="11" id="KW-1185">Reference proteome</keyword>
<dbReference type="OrthoDB" id="10261904at2759"/>
<evidence type="ECO:0000256" key="2">
    <source>
        <dbReference type="ARBA" id="ARBA00022801"/>
    </source>
</evidence>
<protein>
    <submittedName>
        <fullName evidence="10">DEAD/DEAH box helicase family protein</fullName>
    </submittedName>
</protein>
<gene>
    <name evidence="10" type="ORF">CMU_034920</name>
</gene>
<dbReference type="InterPro" id="IPR014014">
    <property type="entry name" value="RNA_helicase_DEAD_Q_motif"/>
</dbReference>
<dbReference type="InterPro" id="IPR014001">
    <property type="entry name" value="Helicase_ATP-bd"/>
</dbReference>
<dbReference type="InterPro" id="IPR000629">
    <property type="entry name" value="RNA-helicase_DEAD-box_CS"/>
</dbReference>
<dbReference type="InterPro" id="IPR050079">
    <property type="entry name" value="DEAD_box_RNA_helicase"/>
</dbReference>
<feature type="domain" description="DEAD-box RNA helicase Q" evidence="9">
    <location>
        <begin position="1"/>
        <end position="29"/>
    </location>
</feature>
<dbReference type="InterPro" id="IPR001650">
    <property type="entry name" value="Helicase_C-like"/>
</dbReference>
<evidence type="ECO:0000256" key="6">
    <source>
        <dbReference type="RuleBase" id="RU000492"/>
    </source>
</evidence>
<dbReference type="Gene3D" id="3.40.50.300">
    <property type="entry name" value="P-loop containing nucleotide triphosphate hydrolases"/>
    <property type="match status" value="2"/>
</dbReference>
<dbReference type="GO" id="GO:0005829">
    <property type="term" value="C:cytosol"/>
    <property type="evidence" value="ECO:0007669"/>
    <property type="project" value="TreeGrafter"/>
</dbReference>
<evidence type="ECO:0000256" key="4">
    <source>
        <dbReference type="ARBA" id="ARBA00022840"/>
    </source>
</evidence>
<dbReference type="eggNOG" id="KOG0340">
    <property type="taxonomic scope" value="Eukaryota"/>
</dbReference>
<evidence type="ECO:0000256" key="1">
    <source>
        <dbReference type="ARBA" id="ARBA00022741"/>
    </source>
</evidence>
<dbReference type="PROSITE" id="PS51195">
    <property type="entry name" value="Q_MOTIF"/>
    <property type="match status" value="1"/>
</dbReference>
<accession>B6AFW5</accession>
<evidence type="ECO:0000256" key="3">
    <source>
        <dbReference type="ARBA" id="ARBA00022806"/>
    </source>
</evidence>
<proteinExistence type="inferred from homology"/>
<organism evidence="10 11">
    <name type="scientific">Cryptosporidium muris (strain RN66)</name>
    <dbReference type="NCBI Taxonomy" id="441375"/>
    <lineage>
        <taxon>Eukaryota</taxon>
        <taxon>Sar</taxon>
        <taxon>Alveolata</taxon>
        <taxon>Apicomplexa</taxon>
        <taxon>Conoidasida</taxon>
        <taxon>Coccidia</taxon>
        <taxon>Eucoccidiorida</taxon>
        <taxon>Eimeriorina</taxon>
        <taxon>Cryptosporidiidae</taxon>
        <taxon>Cryptosporidium</taxon>
    </lineage>
</organism>
<dbReference type="Proteomes" id="UP000001460">
    <property type="component" value="Unassembled WGS sequence"/>
</dbReference>
<reference evidence="10" key="1">
    <citation type="submission" date="2008-06" db="EMBL/GenBank/DDBJ databases">
        <authorList>
            <person name="Lorenzi H."/>
            <person name="Inman J."/>
            <person name="Miller J."/>
            <person name="Schobel S."/>
            <person name="Amedeo P."/>
            <person name="Caler E.V."/>
            <person name="da Silva J."/>
        </authorList>
    </citation>
    <scope>NUCLEOTIDE SEQUENCE [LARGE SCALE GENOMIC DNA]</scope>
    <source>
        <strain evidence="10">RN66</strain>
    </source>
</reference>
<dbReference type="VEuPathDB" id="CryptoDB:CMU_034920"/>
<evidence type="ECO:0000259" key="8">
    <source>
        <dbReference type="PROSITE" id="PS51194"/>
    </source>
</evidence>
<name>B6AFW5_CRYMR</name>
<dbReference type="InterPro" id="IPR027417">
    <property type="entry name" value="P-loop_NTPase"/>
</dbReference>
<dbReference type="PANTHER" id="PTHR47959:SF24">
    <property type="entry name" value="ATP-DEPENDENT RNA HELICASE"/>
    <property type="match status" value="1"/>
</dbReference>
<feature type="short sequence motif" description="Q motif" evidence="5">
    <location>
        <begin position="1"/>
        <end position="29"/>
    </location>
</feature>
<evidence type="ECO:0000259" key="7">
    <source>
        <dbReference type="PROSITE" id="PS51192"/>
    </source>
</evidence>
<dbReference type="SMART" id="SM00490">
    <property type="entry name" value="HELICc"/>
    <property type="match status" value="1"/>
</dbReference>
<dbReference type="GO" id="GO:0005524">
    <property type="term" value="F:ATP binding"/>
    <property type="evidence" value="ECO:0007669"/>
    <property type="project" value="UniProtKB-KW"/>
</dbReference>
<dbReference type="GO" id="GO:0003676">
    <property type="term" value="F:nucleic acid binding"/>
    <property type="evidence" value="ECO:0007669"/>
    <property type="project" value="InterPro"/>
</dbReference>
<dbReference type="RefSeq" id="XP_002141455.1">
    <property type="nucleotide sequence ID" value="XM_002141419.1"/>
</dbReference>
<sequence length="486" mass="55216">MDFQSLGLLPWIQETCDSLKMHSPTVIQQKTIPYILKGRNVVGNAPTGSGKTACYCFPMLQQLADDPFSIFGLVLLPSRELTYQVLDQFEVFGNKVNARCQVVTGGFDESQQIHLIDKRRPHILIATPGRLASIIKHPSKLLEGFLSRLKILVLDEADRLLGESLEVDMVSILSCLPKSDQGRQTLLFSATLTRAINDLNEMSYLNISEVKCPQQLPMIIIDDNPEETPLKNIKQLYLFLNHRIRLIYLHYILSNVKNFIIERNSALESSEKNDSIEDSEEILNFTLKNNMQYFKTQNTPISQSKTQGIIFTATKQQCQLLTSTLEFMGYPVTGLHSLMNQKRRLASLGKFRNHTCKLLVATGVASRGLDIPDVGFVINFDFPRSFEDYIHRIGRTGRAGKEGVVLSFITQADVPYVKYTENRMNTELELLNLNEDEVLELMPFVTTVQQKALLLLDEIGFNDKVKETKKRKLKVIKTKNKQKITV</sequence>
<evidence type="ECO:0000313" key="11">
    <source>
        <dbReference type="Proteomes" id="UP000001460"/>
    </source>
</evidence>
<evidence type="ECO:0000313" key="10">
    <source>
        <dbReference type="EMBL" id="EEA07106.1"/>
    </source>
</evidence>
<dbReference type="PROSITE" id="PS51194">
    <property type="entry name" value="HELICASE_CTER"/>
    <property type="match status" value="1"/>
</dbReference>
<dbReference type="GO" id="GO:0003724">
    <property type="term" value="F:RNA helicase activity"/>
    <property type="evidence" value="ECO:0007669"/>
    <property type="project" value="InterPro"/>
</dbReference>
<comment type="similarity">
    <text evidence="6">Belongs to the DEAD box helicase family.</text>
</comment>
<dbReference type="InterPro" id="IPR011545">
    <property type="entry name" value="DEAD/DEAH_box_helicase_dom"/>
</dbReference>
<dbReference type="SUPFAM" id="SSF52540">
    <property type="entry name" value="P-loop containing nucleoside triphosphate hydrolases"/>
    <property type="match status" value="1"/>
</dbReference>
<evidence type="ECO:0000259" key="9">
    <source>
        <dbReference type="PROSITE" id="PS51195"/>
    </source>
</evidence>
<feature type="domain" description="Helicase ATP-binding" evidence="7">
    <location>
        <begin position="32"/>
        <end position="210"/>
    </location>
</feature>
<dbReference type="CDD" id="cd18787">
    <property type="entry name" value="SF2_C_DEAD"/>
    <property type="match status" value="1"/>
</dbReference>
<dbReference type="OMA" id="GMPYPKQ"/>
<dbReference type="AlphaFoldDB" id="B6AFW5"/>
<dbReference type="PROSITE" id="PS51192">
    <property type="entry name" value="HELICASE_ATP_BIND_1"/>
    <property type="match status" value="1"/>
</dbReference>
<dbReference type="Pfam" id="PF00270">
    <property type="entry name" value="DEAD"/>
    <property type="match status" value="1"/>
</dbReference>